<organism evidence="1 2">
    <name type="scientific">Persea americana</name>
    <name type="common">Avocado</name>
    <dbReference type="NCBI Taxonomy" id="3435"/>
    <lineage>
        <taxon>Eukaryota</taxon>
        <taxon>Viridiplantae</taxon>
        <taxon>Streptophyta</taxon>
        <taxon>Embryophyta</taxon>
        <taxon>Tracheophyta</taxon>
        <taxon>Spermatophyta</taxon>
        <taxon>Magnoliopsida</taxon>
        <taxon>Magnoliidae</taxon>
        <taxon>Laurales</taxon>
        <taxon>Lauraceae</taxon>
        <taxon>Persea</taxon>
    </lineage>
</organism>
<gene>
    <name evidence="1" type="ORF">MRB53_025815</name>
</gene>
<dbReference type="EMBL" id="CM056816">
    <property type="protein sequence ID" value="KAJ8632479.1"/>
    <property type="molecule type" value="Genomic_DNA"/>
</dbReference>
<proteinExistence type="predicted"/>
<accession>A0ACC2LGD5</accession>
<name>A0ACC2LGD5_PERAE</name>
<dbReference type="Proteomes" id="UP001234297">
    <property type="component" value="Chromosome 8"/>
</dbReference>
<protein>
    <submittedName>
        <fullName evidence="1">Uncharacterized protein</fullName>
    </submittedName>
</protein>
<reference evidence="1 2" key="1">
    <citation type="journal article" date="2022" name="Hortic Res">
        <title>A haplotype resolved chromosomal level avocado genome allows analysis of novel avocado genes.</title>
        <authorList>
            <person name="Nath O."/>
            <person name="Fletcher S.J."/>
            <person name="Hayward A."/>
            <person name="Shaw L.M."/>
            <person name="Masouleh A.K."/>
            <person name="Furtado A."/>
            <person name="Henry R.J."/>
            <person name="Mitter N."/>
        </authorList>
    </citation>
    <scope>NUCLEOTIDE SEQUENCE [LARGE SCALE GENOMIC DNA]</scope>
    <source>
        <strain evidence="2">cv. Hass</strain>
    </source>
</reference>
<evidence type="ECO:0000313" key="2">
    <source>
        <dbReference type="Proteomes" id="UP001234297"/>
    </source>
</evidence>
<evidence type="ECO:0000313" key="1">
    <source>
        <dbReference type="EMBL" id="KAJ8632479.1"/>
    </source>
</evidence>
<comment type="caution">
    <text evidence="1">The sequence shown here is derived from an EMBL/GenBank/DDBJ whole genome shotgun (WGS) entry which is preliminary data.</text>
</comment>
<sequence length="364" mass="41345">MAKEHLGHLNQDLLAEILSRLDGPNLAAAACSCSDLRRVAKEERLWVDLCHETWPSTKEKTTHNLISSLGGFTKFYADSYPLLVYRKDPKVPRAASHVSPSDFVSFIDVYYKKKCIFSKVLHGISGTDDSCDGNENFDWWFLDCPFRIDVLNYQRGSTALDDDGFDDGQDVQDHDEVTMASLPSIPMVEKKQRGNSKFCRKLGKNVRLSWVLLNTKTGKAVNLSSWKPILVQRHWPSESDFLMRFGCVVPVEEQLLPCTSAECVISVRCRLLEREGCLRWTEISMYVEDMEGAHVSGRTGIMLLEGALGCERSRHNWEVEMGYGEYMREKREMVQKKMKNEGFADMLCLFSGIALLGSLCFLVL</sequence>
<keyword evidence="2" id="KW-1185">Reference proteome</keyword>